<comment type="caution">
    <text evidence="1">The sequence shown here is derived from an EMBL/GenBank/DDBJ whole genome shotgun (WGS) entry which is preliminary data.</text>
</comment>
<evidence type="ECO:0000313" key="2">
    <source>
        <dbReference type="Proteomes" id="UP001630127"/>
    </source>
</evidence>
<dbReference type="AlphaFoldDB" id="A0ABD3A2Z4"/>
<gene>
    <name evidence="1" type="ORF">ACH5RR_013307</name>
</gene>
<sequence length="99" mass="11636">MFFISPWNVVLKILAGERVPMHSSLYLRNHLRNVRNLKHSVNGVETDDKHSDNLQEYEKVDLHCPKSEDEKTSKIQMLLQSALWNLRLTLKIQVEFGTY</sequence>
<name>A0ABD3A2Z4_9GENT</name>
<evidence type="ECO:0000313" key="1">
    <source>
        <dbReference type="EMBL" id="KAL3524935.1"/>
    </source>
</evidence>
<accession>A0ABD3A2Z4</accession>
<reference evidence="1 2" key="1">
    <citation type="submission" date="2024-11" db="EMBL/GenBank/DDBJ databases">
        <title>A near-complete genome assembly of Cinchona calisaya.</title>
        <authorList>
            <person name="Lian D.C."/>
            <person name="Zhao X.W."/>
            <person name="Wei L."/>
        </authorList>
    </citation>
    <scope>NUCLEOTIDE SEQUENCE [LARGE SCALE GENOMIC DNA]</scope>
    <source>
        <tissue evidence="1">Nenye</tissue>
    </source>
</reference>
<organism evidence="1 2">
    <name type="scientific">Cinchona calisaya</name>
    <dbReference type="NCBI Taxonomy" id="153742"/>
    <lineage>
        <taxon>Eukaryota</taxon>
        <taxon>Viridiplantae</taxon>
        <taxon>Streptophyta</taxon>
        <taxon>Embryophyta</taxon>
        <taxon>Tracheophyta</taxon>
        <taxon>Spermatophyta</taxon>
        <taxon>Magnoliopsida</taxon>
        <taxon>eudicotyledons</taxon>
        <taxon>Gunneridae</taxon>
        <taxon>Pentapetalae</taxon>
        <taxon>asterids</taxon>
        <taxon>lamiids</taxon>
        <taxon>Gentianales</taxon>
        <taxon>Rubiaceae</taxon>
        <taxon>Cinchonoideae</taxon>
        <taxon>Cinchoneae</taxon>
        <taxon>Cinchona</taxon>
    </lineage>
</organism>
<dbReference type="EMBL" id="JBJUIK010000006">
    <property type="protein sequence ID" value="KAL3524935.1"/>
    <property type="molecule type" value="Genomic_DNA"/>
</dbReference>
<protein>
    <submittedName>
        <fullName evidence="1">Uncharacterized protein</fullName>
    </submittedName>
</protein>
<keyword evidence="2" id="KW-1185">Reference proteome</keyword>
<dbReference type="Proteomes" id="UP001630127">
    <property type="component" value="Unassembled WGS sequence"/>
</dbReference>
<proteinExistence type="predicted"/>